<dbReference type="GO" id="GO:0016192">
    <property type="term" value="P:vesicle-mediated transport"/>
    <property type="evidence" value="ECO:0007669"/>
    <property type="project" value="InterPro"/>
</dbReference>
<name>A0AAV5QKF4_9ASCO</name>
<dbReference type="SUPFAM" id="SSF56815">
    <property type="entry name" value="Sec1/munc18-like (SM) proteins"/>
    <property type="match status" value="1"/>
</dbReference>
<dbReference type="Gene3D" id="1.25.40.850">
    <property type="match status" value="1"/>
</dbReference>
<dbReference type="Gene3D" id="3.40.50.2060">
    <property type="match status" value="1"/>
</dbReference>
<keyword evidence="3" id="KW-0067">ATP-binding</keyword>
<dbReference type="InterPro" id="IPR036045">
    <property type="entry name" value="Sec1-like_sf"/>
</dbReference>
<sequence length="761" mass="85882">MVQLSPLSFDPLQIPQICLNELLGILNSISGNNHVLVLQRDLSNKLNLLTPFNVLKEKGKIMSALWLEDDINTNIIASNISNINSFVILCENGIANTELIDRRIKQLYSVNPKFKFNGIITNEVSSGFEFRLEQLGIKGDIQLHSWDLKASVLDHDLLSLDLDSKLIKTLYLDNLNEPMSMMASSLLNLVNLFPTLLKFNNILLKGNKSVKFYEIFTNLKNEYLSSLNPIQRRENEMLEKASILNINISKKGSGSTNIESQFSDLIVLERGLDFVTPLLSQLTYLGLVDELYDFEANVVNLANESIFSEDEAPKTTVSNAEEVDTQSSQPSPAHTKMHPKQIKQMNFDFQNDEIFQKIKDLNFAAVGPVLNKYAKALQEELDSRHNFKKISQVKEFVGKLSTLQKSQFNLKSHTLLAENILVKVKGKSPTIDDGLQVIDEDEDEDSDNLFPKTLELQQSILDGYYDLKKSVDSIINLIYEYNSDLNRTLKLCCLLSKVNKGIPEKYYHLLKNEIITNYGIRHLITLQNLNKMKLFYVKESISYLLPLASAGSDDVSKAKNNGDDAEFVVSYIKDFSSIKNYLNLIPSEYDSDIQNSQNISNSQPDPENPHDASFAYPNFVPITTRIIQSAYDRSFMNSSLSTYLTKSHSRYLSSTPSWKGIDELWKFIAGDQLETSYYSDKPGNLPNAKGISGTKPTNDEQSLCFIVFIGGITYGEVATLRYIEKKLQNKGINKRFVILTDGIINGDKLIEAFLPDSIGDC</sequence>
<dbReference type="GeneID" id="90073256"/>
<reference evidence="3 4" key="1">
    <citation type="journal article" date="2023" name="Elife">
        <title>Identification of key yeast species and microbe-microbe interactions impacting larval growth of Drosophila in the wild.</title>
        <authorList>
            <person name="Mure A."/>
            <person name="Sugiura Y."/>
            <person name="Maeda R."/>
            <person name="Honda K."/>
            <person name="Sakurai N."/>
            <person name="Takahashi Y."/>
            <person name="Watada M."/>
            <person name="Katoh T."/>
            <person name="Gotoh A."/>
            <person name="Gotoh Y."/>
            <person name="Taniguchi I."/>
            <person name="Nakamura K."/>
            <person name="Hayashi T."/>
            <person name="Katayama T."/>
            <person name="Uemura T."/>
            <person name="Hattori Y."/>
        </authorList>
    </citation>
    <scope>NUCLEOTIDE SEQUENCE [LARGE SCALE GENOMIC DNA]</scope>
    <source>
        <strain evidence="3 4">SC-9</strain>
    </source>
</reference>
<dbReference type="RefSeq" id="XP_064852277.1">
    <property type="nucleotide sequence ID" value="XM_064996205.1"/>
</dbReference>
<dbReference type="Pfam" id="PF00995">
    <property type="entry name" value="Sec1"/>
    <property type="match status" value="1"/>
</dbReference>
<feature type="region of interest" description="Disordered" evidence="2">
    <location>
        <begin position="311"/>
        <end position="338"/>
    </location>
</feature>
<dbReference type="PANTHER" id="PTHR11679">
    <property type="entry name" value="VESICLE PROTEIN SORTING-ASSOCIATED"/>
    <property type="match status" value="1"/>
</dbReference>
<dbReference type="InterPro" id="IPR043154">
    <property type="entry name" value="Sec-1-like_dom1"/>
</dbReference>
<dbReference type="InterPro" id="IPR043127">
    <property type="entry name" value="Sec-1-like_dom3a"/>
</dbReference>
<evidence type="ECO:0000256" key="2">
    <source>
        <dbReference type="SAM" id="MobiDB-lite"/>
    </source>
</evidence>
<feature type="compositionally biased region" description="Polar residues" evidence="2">
    <location>
        <begin position="315"/>
        <end position="332"/>
    </location>
</feature>
<dbReference type="GO" id="GO:0005524">
    <property type="term" value="F:ATP binding"/>
    <property type="evidence" value="ECO:0007669"/>
    <property type="project" value="UniProtKB-KW"/>
</dbReference>
<keyword evidence="4" id="KW-1185">Reference proteome</keyword>
<dbReference type="Proteomes" id="UP001360560">
    <property type="component" value="Unassembled WGS sequence"/>
</dbReference>
<accession>A0AAV5QKF4</accession>
<evidence type="ECO:0000313" key="3">
    <source>
        <dbReference type="EMBL" id="GMM35277.1"/>
    </source>
</evidence>
<evidence type="ECO:0000313" key="4">
    <source>
        <dbReference type="Proteomes" id="UP001360560"/>
    </source>
</evidence>
<organism evidence="3 4">
    <name type="scientific">Saccharomycopsis crataegensis</name>
    <dbReference type="NCBI Taxonomy" id="43959"/>
    <lineage>
        <taxon>Eukaryota</taxon>
        <taxon>Fungi</taxon>
        <taxon>Dikarya</taxon>
        <taxon>Ascomycota</taxon>
        <taxon>Saccharomycotina</taxon>
        <taxon>Saccharomycetes</taxon>
        <taxon>Saccharomycopsidaceae</taxon>
        <taxon>Saccharomycopsis</taxon>
    </lineage>
</organism>
<keyword evidence="3" id="KW-0547">Nucleotide-binding</keyword>
<gene>
    <name evidence="3" type="ORF">DASC09_026020</name>
</gene>
<proteinExistence type="inferred from homology"/>
<dbReference type="InterPro" id="IPR043155">
    <property type="entry name" value="VPS33_dom3b"/>
</dbReference>
<protein>
    <submittedName>
        <fullName evidence="3">Tethering complex ATP-binding subunit</fullName>
    </submittedName>
</protein>
<dbReference type="EMBL" id="BTFZ01000006">
    <property type="protein sequence ID" value="GMM35277.1"/>
    <property type="molecule type" value="Genomic_DNA"/>
</dbReference>
<evidence type="ECO:0000256" key="1">
    <source>
        <dbReference type="ARBA" id="ARBA00009884"/>
    </source>
</evidence>
<dbReference type="Gene3D" id="3.90.830.10">
    <property type="entry name" value="Syntaxin Binding Protein 1, Chain A, domain 2"/>
    <property type="match status" value="1"/>
</dbReference>
<dbReference type="InterPro" id="IPR027482">
    <property type="entry name" value="Sec1-like_dom2"/>
</dbReference>
<dbReference type="Gene3D" id="3.40.50.1910">
    <property type="match status" value="1"/>
</dbReference>
<comment type="caution">
    <text evidence="3">The sequence shown here is derived from an EMBL/GenBank/DDBJ whole genome shotgun (WGS) entry which is preliminary data.</text>
</comment>
<dbReference type="InterPro" id="IPR001619">
    <property type="entry name" value="Sec1-like"/>
</dbReference>
<dbReference type="AlphaFoldDB" id="A0AAV5QKF4"/>
<comment type="similarity">
    <text evidence="1">Belongs to the STXBP/unc-18/SEC1 family.</text>
</comment>